<keyword evidence="1" id="KW-0175">Coiled coil</keyword>
<dbReference type="Pfam" id="PF01471">
    <property type="entry name" value="PG_binding_1"/>
    <property type="match status" value="1"/>
</dbReference>
<evidence type="ECO:0000256" key="1">
    <source>
        <dbReference type="SAM" id="Coils"/>
    </source>
</evidence>
<name>A0ABT8AU90_9HYPH</name>
<evidence type="ECO:0000313" key="4">
    <source>
        <dbReference type="EMBL" id="MDN3572909.1"/>
    </source>
</evidence>
<dbReference type="SUPFAM" id="SSF47090">
    <property type="entry name" value="PGBD-like"/>
    <property type="match status" value="1"/>
</dbReference>
<gene>
    <name evidence="4" type="ORF">QWZ18_20055</name>
</gene>
<dbReference type="InterPro" id="IPR036365">
    <property type="entry name" value="PGBD-like_sf"/>
</dbReference>
<dbReference type="Gene3D" id="1.10.101.10">
    <property type="entry name" value="PGBD-like superfamily/PGBD"/>
    <property type="match status" value="1"/>
</dbReference>
<keyword evidence="5" id="KW-1185">Reference proteome</keyword>
<feature type="region of interest" description="Disordered" evidence="2">
    <location>
        <begin position="196"/>
        <end position="218"/>
    </location>
</feature>
<feature type="domain" description="Peptidoglycan binding-like" evidence="3">
    <location>
        <begin position="225"/>
        <end position="277"/>
    </location>
</feature>
<dbReference type="EMBL" id="JAUFPT010000062">
    <property type="protein sequence ID" value="MDN3572909.1"/>
    <property type="molecule type" value="Genomic_DNA"/>
</dbReference>
<dbReference type="InterPro" id="IPR036366">
    <property type="entry name" value="PGBDSf"/>
</dbReference>
<accession>A0ABT8AU90</accession>
<sequence>MASFKEYRDDYERIWESLQIRPEKAEAARKLAQRIAAGKPRYQEVEARTGVPWWFIGLCHYRESSLDFETYLGNGQPLDRRTTIVPRGRGPFAGPNAFADGAVDALRLEGLVGVSDWSAARVLYRLEGFNGYGYHGKGVNSPYLWGGSTAYGPPGARGGKFVRDHVFDPNVVDTQLGTAVILKALLDLDPTIQIDGRSAGRSAGPHPAEIDPTREPDDELADSTLWVQQALNRLGAAPRLVEDGRNGRRTMAAVAQFQAQRGLDDTGIADARTVAAIQEALRPAADTGVLARIEALERQVARGTAAPAQPAPVQPMIVTPATVAPSVDLAARLEEPLQALRQQIDALRRQFDGARLTAGPPLPGTAPQPVPGAGLGPVNGALGQTIGHLLNGKKSALGIIGAVATQILAQVPATTGLGQVLAQLTPAFGLSPYTMPIFLGLTAWGALGKLEKWTAAAAKSAPQRAPQPAP</sequence>
<dbReference type="InterPro" id="IPR002477">
    <property type="entry name" value="Peptidoglycan-bd-like"/>
</dbReference>
<evidence type="ECO:0000256" key="2">
    <source>
        <dbReference type="SAM" id="MobiDB-lite"/>
    </source>
</evidence>
<organism evidence="4 5">
    <name type="scientific">Methylobacterium longum</name>
    <dbReference type="NCBI Taxonomy" id="767694"/>
    <lineage>
        <taxon>Bacteria</taxon>
        <taxon>Pseudomonadati</taxon>
        <taxon>Pseudomonadota</taxon>
        <taxon>Alphaproteobacteria</taxon>
        <taxon>Hyphomicrobiales</taxon>
        <taxon>Methylobacteriaceae</taxon>
        <taxon>Methylobacterium</taxon>
    </lineage>
</organism>
<feature type="coiled-coil region" evidence="1">
    <location>
        <begin position="330"/>
        <end position="357"/>
    </location>
</feature>
<evidence type="ECO:0000313" key="5">
    <source>
        <dbReference type="Proteomes" id="UP001244297"/>
    </source>
</evidence>
<reference evidence="5" key="1">
    <citation type="journal article" date="2019" name="Int. J. Syst. Evol. Microbiol.">
        <title>The Global Catalogue of Microorganisms (GCM) 10K type strain sequencing project: providing services to taxonomists for standard genome sequencing and annotation.</title>
        <authorList>
            <consortium name="The Broad Institute Genomics Platform"/>
            <consortium name="The Broad Institute Genome Sequencing Center for Infectious Disease"/>
            <person name="Wu L."/>
            <person name="Ma J."/>
        </authorList>
    </citation>
    <scope>NUCLEOTIDE SEQUENCE [LARGE SCALE GENOMIC DNA]</scope>
    <source>
        <strain evidence="5">CECT 7806</strain>
    </source>
</reference>
<proteinExistence type="predicted"/>
<evidence type="ECO:0000259" key="3">
    <source>
        <dbReference type="Pfam" id="PF01471"/>
    </source>
</evidence>
<comment type="caution">
    <text evidence="4">The sequence shown here is derived from an EMBL/GenBank/DDBJ whole genome shotgun (WGS) entry which is preliminary data.</text>
</comment>
<dbReference type="RefSeq" id="WP_238285734.1">
    <property type="nucleotide sequence ID" value="NZ_BPQS01000004.1"/>
</dbReference>
<protein>
    <submittedName>
        <fullName evidence="4">Peptidoglycan-binding protein</fullName>
    </submittedName>
</protein>
<dbReference type="Proteomes" id="UP001244297">
    <property type="component" value="Unassembled WGS sequence"/>
</dbReference>